<protein>
    <submittedName>
        <fullName evidence="2">Uncharacterized protein</fullName>
    </submittedName>
</protein>
<evidence type="ECO:0000313" key="2">
    <source>
        <dbReference type="EMBL" id="EGI66027.1"/>
    </source>
</evidence>
<sequence length="128" mass="13881">MRPTGAGTAIRAADACGRASGFHIHQHTARRNRSATRGGASKGQRLATPLRRIPARVPGLVAEKGLEKPRELKGSDRDRAREGAVCDREKRYKGKESNGDSEGKKREREREGGTEGIKRGPILAEGDL</sequence>
<proteinExistence type="predicted"/>
<dbReference type="AlphaFoldDB" id="F4WI96"/>
<dbReference type="Proteomes" id="UP000007755">
    <property type="component" value="Unassembled WGS sequence"/>
</dbReference>
<evidence type="ECO:0000313" key="3">
    <source>
        <dbReference type="Proteomes" id="UP000007755"/>
    </source>
</evidence>
<reference evidence="2" key="1">
    <citation type="submission" date="2011-02" db="EMBL/GenBank/DDBJ databases">
        <title>The genome of the leaf-cutting ant Acromyrmex echinatior suggests key adaptations to social evolution and fungus farming.</title>
        <authorList>
            <person name="Nygaard S."/>
            <person name="Zhang G."/>
        </authorList>
    </citation>
    <scope>NUCLEOTIDE SEQUENCE</scope>
</reference>
<feature type="compositionally biased region" description="Basic and acidic residues" evidence="1">
    <location>
        <begin position="64"/>
        <end position="118"/>
    </location>
</feature>
<dbReference type="EMBL" id="GL888175">
    <property type="protein sequence ID" value="EGI66027.1"/>
    <property type="molecule type" value="Genomic_DNA"/>
</dbReference>
<keyword evidence="3" id="KW-1185">Reference proteome</keyword>
<gene>
    <name evidence="2" type="ORF">G5I_05418</name>
</gene>
<feature type="compositionally biased region" description="Basic residues" evidence="1">
    <location>
        <begin position="24"/>
        <end position="34"/>
    </location>
</feature>
<accession>F4WI96</accession>
<organism evidence="3">
    <name type="scientific">Acromyrmex echinatior</name>
    <name type="common">Panamanian leafcutter ant</name>
    <name type="synonym">Acromyrmex octospinosus echinatior</name>
    <dbReference type="NCBI Taxonomy" id="103372"/>
    <lineage>
        <taxon>Eukaryota</taxon>
        <taxon>Metazoa</taxon>
        <taxon>Ecdysozoa</taxon>
        <taxon>Arthropoda</taxon>
        <taxon>Hexapoda</taxon>
        <taxon>Insecta</taxon>
        <taxon>Pterygota</taxon>
        <taxon>Neoptera</taxon>
        <taxon>Endopterygota</taxon>
        <taxon>Hymenoptera</taxon>
        <taxon>Apocrita</taxon>
        <taxon>Aculeata</taxon>
        <taxon>Formicoidea</taxon>
        <taxon>Formicidae</taxon>
        <taxon>Myrmicinae</taxon>
        <taxon>Acromyrmex</taxon>
    </lineage>
</organism>
<name>F4WI96_ACREC</name>
<evidence type="ECO:0000256" key="1">
    <source>
        <dbReference type="SAM" id="MobiDB-lite"/>
    </source>
</evidence>
<dbReference type="InParanoid" id="F4WI96"/>
<feature type="region of interest" description="Disordered" evidence="1">
    <location>
        <begin position="1"/>
        <end position="128"/>
    </location>
</feature>